<organism evidence="6 7">
    <name type="scientific">Mucilaginibacter myungsuensis</name>
    <dbReference type="NCBI Taxonomy" id="649104"/>
    <lineage>
        <taxon>Bacteria</taxon>
        <taxon>Pseudomonadati</taxon>
        <taxon>Bacteroidota</taxon>
        <taxon>Sphingobacteriia</taxon>
        <taxon>Sphingobacteriales</taxon>
        <taxon>Sphingobacteriaceae</taxon>
        <taxon>Mucilaginibacter</taxon>
    </lineage>
</organism>
<protein>
    <submittedName>
        <fullName evidence="6">Penicillin acylase family protein</fullName>
    </submittedName>
</protein>
<evidence type="ECO:0000313" key="6">
    <source>
        <dbReference type="EMBL" id="MBE9660695.1"/>
    </source>
</evidence>
<dbReference type="RefSeq" id="WP_194109889.1">
    <property type="nucleotide sequence ID" value="NZ_JADFFL010000001.1"/>
</dbReference>
<name>A0A929PVV0_9SPHI</name>
<dbReference type="InterPro" id="IPR043147">
    <property type="entry name" value="Penicillin_amidase_A-knob"/>
</dbReference>
<dbReference type="PIRSF" id="PIRSF001227">
    <property type="entry name" value="Pen_acylase"/>
    <property type="match status" value="1"/>
</dbReference>
<gene>
    <name evidence="6" type="ORF">IRJ16_02265</name>
</gene>
<dbReference type="Gene3D" id="2.30.120.10">
    <property type="match status" value="1"/>
</dbReference>
<keyword evidence="3" id="KW-0865">Zymogen</keyword>
<comment type="caution">
    <text evidence="6">The sequence shown here is derived from an EMBL/GenBank/DDBJ whole genome shotgun (WGS) entry which is preliminary data.</text>
</comment>
<evidence type="ECO:0000313" key="7">
    <source>
        <dbReference type="Proteomes" id="UP000622475"/>
    </source>
</evidence>
<dbReference type="Proteomes" id="UP000622475">
    <property type="component" value="Unassembled WGS sequence"/>
</dbReference>
<dbReference type="InterPro" id="IPR002692">
    <property type="entry name" value="S45"/>
</dbReference>
<keyword evidence="7" id="KW-1185">Reference proteome</keyword>
<dbReference type="Gene3D" id="1.10.1400.10">
    <property type="match status" value="1"/>
</dbReference>
<dbReference type="InterPro" id="IPR043146">
    <property type="entry name" value="Penicillin_amidase_N_B-knob"/>
</dbReference>
<dbReference type="CDD" id="cd03747">
    <property type="entry name" value="Ntn_PGA_like"/>
    <property type="match status" value="1"/>
</dbReference>
<dbReference type="InterPro" id="IPR029055">
    <property type="entry name" value="Ntn_hydrolases_N"/>
</dbReference>
<evidence type="ECO:0000256" key="1">
    <source>
        <dbReference type="ARBA" id="ARBA00006586"/>
    </source>
</evidence>
<keyword evidence="5" id="KW-0479">Metal-binding</keyword>
<dbReference type="AlphaFoldDB" id="A0A929PVV0"/>
<feature type="active site" description="Nucleophile" evidence="4">
    <location>
        <position position="277"/>
    </location>
</feature>
<dbReference type="InterPro" id="IPR014395">
    <property type="entry name" value="Pen/GL7ACA/AHL_acylase"/>
</dbReference>
<reference evidence="6" key="1">
    <citation type="submission" date="2020-10" db="EMBL/GenBank/DDBJ databases">
        <title>Mucilaginibacter mali sp. nov., isolated from rhizosphere soil of apple orchard.</title>
        <authorList>
            <person name="Lee J.-S."/>
            <person name="Kim H.S."/>
            <person name="Kim J.-S."/>
        </authorList>
    </citation>
    <scope>NUCLEOTIDE SEQUENCE</scope>
    <source>
        <strain evidence="6">KCTC 22746</strain>
    </source>
</reference>
<dbReference type="EMBL" id="JADFFL010000001">
    <property type="protein sequence ID" value="MBE9660695.1"/>
    <property type="molecule type" value="Genomic_DNA"/>
</dbReference>
<dbReference type="InterPro" id="IPR023343">
    <property type="entry name" value="Penicillin_amidase_dom1"/>
</dbReference>
<dbReference type="Gene3D" id="1.10.439.10">
    <property type="entry name" value="Penicillin Amidohydrolase, domain 1"/>
    <property type="match status" value="1"/>
</dbReference>
<keyword evidence="2" id="KW-0378">Hydrolase</keyword>
<dbReference type="SUPFAM" id="SSF56235">
    <property type="entry name" value="N-terminal nucleophile aminohydrolases (Ntn hydrolases)"/>
    <property type="match status" value="1"/>
</dbReference>
<dbReference type="GO" id="GO:0017000">
    <property type="term" value="P:antibiotic biosynthetic process"/>
    <property type="evidence" value="ECO:0007669"/>
    <property type="project" value="InterPro"/>
</dbReference>
<sequence>MRATKAIISVLATAALIVGLEVKWSADIPAIAPFLNPANGFWQNGDSKHIIKQRELKLDGLQGKVIIRYDEHMIPHIFAGNDHDLYYAQGYVTATDRLWQMDIQTRSASGRLAEVVGPKALGIDRHHRRMGMVYGAEKSINEMMKDPKLEVMIQAYTDGINAYIHSLWPRDYPLEFKLLGYKPEAWKPIDCAFLLKQMTETLAGGTQSPEMTNVLRKFGPDTTKDLFPDYPFREDPIIPEDTKWDFQALPLPKASADLLTTLVSPIDPQPKVEGLGSNNWAIAGSKTKSGYPILANDPHLNLTLPSIWFQVQLHAPGINVNGVSIPGAPGVIIGYNDKVSWGVTNVDADVLDYYQIKFRDSSRNEYWYKNKWNNTTKRVERIDVRNAETLFDTVVYTHHGPVVYETLAQRPEFKNNVPVACAVRWIAHERSKDLLAFYLLNRAQNYDDYRTALSQYSGPAQNFIFASADKDIAITVNGKFPLKYKDQGKFILDGSNPNDDWHGWIPFEQNPTAKNPARGFLSSANQSSTDTKYPYYLNWSFVPYERGKRINERLRVMTDATVDSMRSIQNDNYSIMAQDALPMMLDLLGKTNLNADQQIVLNHLKKWNKYYDANSLGASIFDTWWHKFYGMIWDDEFGGDGLVPPSRDRTVKLLLGEHSSKWIDNIKTPERETLPMLIVNSYKAAVDQLYKNHGKPGEAWEWGRVKSTYINHLGNVPGMGLGNFIAGGYGSSVNALIDGHGPSWRMVVQMGPTVQGYGILPGGQSGNPGSVYFNDMLPTWQAGQLQPLVFLHSATESSKRIVSTLTLSSK</sequence>
<evidence type="ECO:0000256" key="3">
    <source>
        <dbReference type="ARBA" id="ARBA00023145"/>
    </source>
</evidence>
<evidence type="ECO:0000256" key="5">
    <source>
        <dbReference type="PIRSR" id="PIRSR001227-2"/>
    </source>
</evidence>
<dbReference type="GO" id="GO:0016811">
    <property type="term" value="F:hydrolase activity, acting on carbon-nitrogen (but not peptide) bonds, in linear amides"/>
    <property type="evidence" value="ECO:0007669"/>
    <property type="project" value="InterPro"/>
</dbReference>
<comment type="similarity">
    <text evidence="1">Belongs to the peptidase S45 family.</text>
</comment>
<feature type="binding site" evidence="5">
    <location>
        <position position="349"/>
    </location>
    <ligand>
        <name>Ca(2+)</name>
        <dbReference type="ChEBI" id="CHEBI:29108"/>
    </ligand>
</feature>
<dbReference type="Pfam" id="PF01804">
    <property type="entry name" value="Penicil_amidase"/>
    <property type="match status" value="1"/>
</dbReference>
<dbReference type="PANTHER" id="PTHR34218:SF4">
    <property type="entry name" value="ACYL-HOMOSERINE LACTONE ACYLASE QUIP"/>
    <property type="match status" value="1"/>
</dbReference>
<proteinExistence type="inferred from homology"/>
<keyword evidence="5" id="KW-0106">Calcium</keyword>
<dbReference type="PANTHER" id="PTHR34218">
    <property type="entry name" value="PEPTIDASE S45 PENICILLIN AMIDASE"/>
    <property type="match status" value="1"/>
</dbReference>
<accession>A0A929PVV0</accession>
<evidence type="ECO:0000256" key="4">
    <source>
        <dbReference type="PIRSR" id="PIRSR001227-1"/>
    </source>
</evidence>
<comment type="cofactor">
    <cofactor evidence="5">
        <name>Ca(2+)</name>
        <dbReference type="ChEBI" id="CHEBI:29108"/>
    </cofactor>
    <text evidence="5">Binds 1 Ca(2+) ion per dimer.</text>
</comment>
<feature type="binding site" evidence="5">
    <location>
        <position position="352"/>
    </location>
    <ligand>
        <name>Ca(2+)</name>
        <dbReference type="ChEBI" id="CHEBI:29108"/>
    </ligand>
</feature>
<dbReference type="GO" id="GO:0046872">
    <property type="term" value="F:metal ion binding"/>
    <property type="evidence" value="ECO:0007669"/>
    <property type="project" value="UniProtKB-KW"/>
</dbReference>
<evidence type="ECO:0000256" key="2">
    <source>
        <dbReference type="ARBA" id="ARBA00022801"/>
    </source>
</evidence>
<dbReference type="Gene3D" id="3.60.20.10">
    <property type="entry name" value="Glutamine Phosphoribosylpyrophosphate, subunit 1, domain 1"/>
    <property type="match status" value="1"/>
</dbReference>